<feature type="non-terminal residue" evidence="1">
    <location>
        <position position="65"/>
    </location>
</feature>
<organism evidence="1 2">
    <name type="scientific">Neodrepanis coruscans</name>
    <name type="common">wattled asity</name>
    <dbReference type="NCBI Taxonomy" id="254563"/>
    <lineage>
        <taxon>Eukaryota</taxon>
        <taxon>Metazoa</taxon>
        <taxon>Chordata</taxon>
        <taxon>Craniata</taxon>
        <taxon>Vertebrata</taxon>
        <taxon>Euteleostomi</taxon>
        <taxon>Archelosauria</taxon>
        <taxon>Archosauria</taxon>
        <taxon>Dinosauria</taxon>
        <taxon>Saurischia</taxon>
        <taxon>Theropoda</taxon>
        <taxon>Coelurosauria</taxon>
        <taxon>Aves</taxon>
        <taxon>Neognathae</taxon>
        <taxon>Neoaves</taxon>
        <taxon>Telluraves</taxon>
        <taxon>Australaves</taxon>
        <taxon>Passeriformes</taxon>
        <taxon>Philepittidae</taxon>
        <taxon>Neodrepanis</taxon>
    </lineage>
</organism>
<evidence type="ECO:0000313" key="2">
    <source>
        <dbReference type="Proteomes" id="UP000560066"/>
    </source>
</evidence>
<reference evidence="1 2" key="1">
    <citation type="submission" date="2019-09" db="EMBL/GenBank/DDBJ databases">
        <title>Bird 10,000 Genomes (B10K) Project - Family phase.</title>
        <authorList>
            <person name="Zhang G."/>
        </authorList>
    </citation>
    <scope>NUCLEOTIDE SEQUENCE [LARGE SCALE GENOMIC DNA]</scope>
    <source>
        <strain evidence="1">B10K-DU-002-79</strain>
    </source>
</reference>
<protein>
    <submittedName>
        <fullName evidence="1">DYH17 protein</fullName>
    </submittedName>
</protein>
<gene>
    <name evidence="1" type="primary">Dnah17_1</name>
    <name evidence="1" type="ORF">NEOCOR_R09071</name>
</gene>
<dbReference type="EMBL" id="VYZS01350987">
    <property type="protein sequence ID" value="NXS14648.1"/>
    <property type="molecule type" value="Genomic_DNA"/>
</dbReference>
<dbReference type="OrthoDB" id="286107at2759"/>
<dbReference type="Proteomes" id="UP000560066">
    <property type="component" value="Unassembled WGS sequence"/>
</dbReference>
<dbReference type="AlphaFoldDB" id="A0A7L2S0K2"/>
<proteinExistence type="predicted"/>
<keyword evidence="2" id="KW-1185">Reference proteome</keyword>
<feature type="non-terminal residue" evidence="1">
    <location>
        <position position="1"/>
    </location>
</feature>
<sequence length="65" mass="7214">SLFEPLKAIVALLQSYGDEMPAEVHLQLQNLPGRWNNIKKLCLQVADSAAPLQAKEAAIIREKCQ</sequence>
<name>A0A7L2S0K2_9PASS</name>
<comment type="caution">
    <text evidence="1">The sequence shown here is derived from an EMBL/GenBank/DDBJ whole genome shotgun (WGS) entry which is preliminary data.</text>
</comment>
<evidence type="ECO:0000313" key="1">
    <source>
        <dbReference type="EMBL" id="NXS14648.1"/>
    </source>
</evidence>
<accession>A0A7L2S0K2</accession>